<dbReference type="PANTHER" id="PTHR38436">
    <property type="entry name" value="POLYKETIDE CYCLASE SNOAL-LIKE DOMAIN"/>
    <property type="match status" value="1"/>
</dbReference>
<dbReference type="KEGG" id="tsv:DSM104635_00515"/>
<gene>
    <name evidence="1" type="ORF">DSM104635_00515</name>
</gene>
<evidence type="ECO:0000313" key="1">
    <source>
        <dbReference type="EMBL" id="QGZ93703.1"/>
    </source>
</evidence>
<dbReference type="SUPFAM" id="SSF54427">
    <property type="entry name" value="NTF2-like"/>
    <property type="match status" value="1"/>
</dbReference>
<dbReference type="PANTHER" id="PTHR38436:SF1">
    <property type="entry name" value="ESTER CYCLASE"/>
    <property type="match status" value="1"/>
</dbReference>
<reference evidence="2" key="1">
    <citation type="submission" date="2019-12" db="EMBL/GenBank/DDBJ databases">
        <title>Complete genome of Terracaulis silvestris 0127_4.</title>
        <authorList>
            <person name="Vieira S."/>
            <person name="Riedel T."/>
            <person name="Sproer C."/>
            <person name="Pascual J."/>
            <person name="Boedeker C."/>
            <person name="Overmann J."/>
        </authorList>
    </citation>
    <scope>NUCLEOTIDE SEQUENCE [LARGE SCALE GENOMIC DNA]</scope>
    <source>
        <strain evidence="2">0127_4</strain>
    </source>
</reference>
<sequence length="139" mass="15404">MGMTVDEARRIVAPLYEALNRPADKDVAALLAEAANPDYKSYSTNQDWLTRDQLAEVFKGIGAVIPDLRWTIEEIQTVDDKIVVRGEASGTPMRDLYGAKPTGKSFKTISIDLFTVKNGKLATAYHVENWMAAVEQISK</sequence>
<proteinExistence type="predicted"/>
<name>A0A6I6MRD7_9CAUL</name>
<dbReference type="InterPro" id="IPR032710">
    <property type="entry name" value="NTF2-like_dom_sf"/>
</dbReference>
<organism evidence="1 2">
    <name type="scientific">Terricaulis silvestris</name>
    <dbReference type="NCBI Taxonomy" id="2686094"/>
    <lineage>
        <taxon>Bacteria</taxon>
        <taxon>Pseudomonadati</taxon>
        <taxon>Pseudomonadota</taxon>
        <taxon>Alphaproteobacteria</taxon>
        <taxon>Caulobacterales</taxon>
        <taxon>Caulobacteraceae</taxon>
        <taxon>Terricaulis</taxon>
    </lineage>
</organism>
<dbReference type="Pfam" id="PF07366">
    <property type="entry name" value="SnoaL"/>
    <property type="match status" value="1"/>
</dbReference>
<protein>
    <submittedName>
        <fullName evidence="1">Putative ester cyclase</fullName>
    </submittedName>
</protein>
<dbReference type="AlphaFoldDB" id="A0A6I6MRD7"/>
<dbReference type="EMBL" id="CP047045">
    <property type="protein sequence ID" value="QGZ93703.1"/>
    <property type="molecule type" value="Genomic_DNA"/>
</dbReference>
<dbReference type="GO" id="GO:0030638">
    <property type="term" value="P:polyketide metabolic process"/>
    <property type="evidence" value="ECO:0007669"/>
    <property type="project" value="InterPro"/>
</dbReference>
<dbReference type="RefSeq" id="WP_158764701.1">
    <property type="nucleotide sequence ID" value="NZ_CP047045.1"/>
</dbReference>
<dbReference type="InterPro" id="IPR009959">
    <property type="entry name" value="Cyclase_SnoaL-like"/>
</dbReference>
<accession>A0A6I6MRD7</accession>
<evidence type="ECO:0000313" key="2">
    <source>
        <dbReference type="Proteomes" id="UP000431269"/>
    </source>
</evidence>
<dbReference type="Proteomes" id="UP000431269">
    <property type="component" value="Chromosome"/>
</dbReference>
<dbReference type="Gene3D" id="3.10.450.50">
    <property type="match status" value="1"/>
</dbReference>
<keyword evidence="2" id="KW-1185">Reference proteome</keyword>